<evidence type="ECO:0000313" key="2">
    <source>
        <dbReference type="EMBL" id="TDL14412.1"/>
    </source>
</evidence>
<dbReference type="EMBL" id="ML170341">
    <property type="protein sequence ID" value="TDL14412.1"/>
    <property type="molecule type" value="Genomic_DNA"/>
</dbReference>
<feature type="region of interest" description="Disordered" evidence="1">
    <location>
        <begin position="1"/>
        <end position="26"/>
    </location>
</feature>
<keyword evidence="3" id="KW-1185">Reference proteome</keyword>
<dbReference type="Proteomes" id="UP000294933">
    <property type="component" value="Unassembled WGS sequence"/>
</dbReference>
<reference evidence="2 3" key="1">
    <citation type="submission" date="2018-06" db="EMBL/GenBank/DDBJ databases">
        <title>A transcriptomic atlas of mushroom development highlights an independent origin of complex multicellularity.</title>
        <authorList>
            <consortium name="DOE Joint Genome Institute"/>
            <person name="Krizsan K."/>
            <person name="Almasi E."/>
            <person name="Merenyi Z."/>
            <person name="Sahu N."/>
            <person name="Viragh M."/>
            <person name="Koszo T."/>
            <person name="Mondo S."/>
            <person name="Kiss B."/>
            <person name="Balint B."/>
            <person name="Kues U."/>
            <person name="Barry K."/>
            <person name="Hegedus J.C."/>
            <person name="Henrissat B."/>
            <person name="Johnson J."/>
            <person name="Lipzen A."/>
            <person name="Ohm R."/>
            <person name="Nagy I."/>
            <person name="Pangilinan J."/>
            <person name="Yan J."/>
            <person name="Xiong Y."/>
            <person name="Grigoriev I.V."/>
            <person name="Hibbett D.S."/>
            <person name="Nagy L.G."/>
        </authorList>
    </citation>
    <scope>NUCLEOTIDE SEQUENCE [LARGE SCALE GENOMIC DNA]</scope>
    <source>
        <strain evidence="2 3">SZMC22713</strain>
    </source>
</reference>
<protein>
    <submittedName>
        <fullName evidence="2">Uncharacterized protein</fullName>
    </submittedName>
</protein>
<dbReference type="VEuPathDB" id="FungiDB:BD410DRAFT_846046"/>
<feature type="region of interest" description="Disordered" evidence="1">
    <location>
        <begin position="141"/>
        <end position="161"/>
    </location>
</feature>
<evidence type="ECO:0000313" key="3">
    <source>
        <dbReference type="Proteomes" id="UP000294933"/>
    </source>
</evidence>
<proteinExistence type="predicted"/>
<sequence length="341" mass="36835">MLLMLAKNSPSPFLRRRRPHPTAPWPSPASLLLTAVPLHTVLFPMPSTSQASSPSYPECLSVPVDLATDSQRHQRLHHQSLRHRMTSSTPNVATAVATTNIFTTTAQPFRCRTNADCPPPPTPRFSRSVYIEALAITNSDSLEHHQHPASTSPATSLSIPSTPSCSIAGNTKCLNCQRHAPLHPLQHRASPSPAPDSFSSTAKIGSLLRQRACSPPSTPTANGREPTPSSPQPLPPPPPQTRRVRRPPPPSYPPLATASAGEKICTAYCNNYKGQTTTASPGVPATRTRHRLTLKASRVQLPPPNAKGKQGPSSRHPFAWLGDRYRSPGHALPNINNLEIT</sequence>
<accession>A0A4Y7PHV3</accession>
<feature type="region of interest" description="Disordered" evidence="1">
    <location>
        <begin position="210"/>
        <end position="257"/>
    </location>
</feature>
<feature type="compositionally biased region" description="Pro residues" evidence="1">
    <location>
        <begin position="228"/>
        <end position="240"/>
    </location>
</feature>
<evidence type="ECO:0000256" key="1">
    <source>
        <dbReference type="SAM" id="MobiDB-lite"/>
    </source>
</evidence>
<gene>
    <name evidence="2" type="ORF">BD410DRAFT_846046</name>
</gene>
<dbReference type="AlphaFoldDB" id="A0A4Y7PHV3"/>
<name>A0A4Y7PHV3_9AGAM</name>
<organism evidence="2 3">
    <name type="scientific">Rickenella mellea</name>
    <dbReference type="NCBI Taxonomy" id="50990"/>
    <lineage>
        <taxon>Eukaryota</taxon>
        <taxon>Fungi</taxon>
        <taxon>Dikarya</taxon>
        <taxon>Basidiomycota</taxon>
        <taxon>Agaricomycotina</taxon>
        <taxon>Agaricomycetes</taxon>
        <taxon>Hymenochaetales</taxon>
        <taxon>Rickenellaceae</taxon>
        <taxon>Rickenella</taxon>
    </lineage>
</organism>
<feature type="compositionally biased region" description="Polar residues" evidence="1">
    <location>
        <begin position="148"/>
        <end position="161"/>
    </location>
</feature>